<reference evidence="7 8" key="1">
    <citation type="submission" date="2019-12" db="EMBL/GenBank/DDBJ databases">
        <title>Chromosome-level assembly of the Caenorhabditis remanei genome.</title>
        <authorList>
            <person name="Teterina A.A."/>
            <person name="Willis J.H."/>
            <person name="Phillips P.C."/>
        </authorList>
    </citation>
    <scope>NUCLEOTIDE SEQUENCE [LARGE SCALE GENOMIC DNA]</scope>
    <source>
        <strain evidence="7 8">PX506</strain>
        <tissue evidence="7">Whole organism</tissue>
    </source>
</reference>
<gene>
    <name evidence="7" type="ORF">GCK72_022343</name>
</gene>
<proteinExistence type="predicted"/>
<dbReference type="GeneID" id="78777410"/>
<dbReference type="InterPro" id="IPR000719">
    <property type="entry name" value="Prot_kinase_dom"/>
</dbReference>
<keyword evidence="3" id="KW-0547">Nucleotide-binding</keyword>
<dbReference type="PANTHER" id="PTHR24351">
    <property type="entry name" value="RIBOSOMAL PROTEIN S6 KINASE"/>
    <property type="match status" value="1"/>
</dbReference>
<keyword evidence="4" id="KW-0418">Kinase</keyword>
<dbReference type="RefSeq" id="XP_053578335.1">
    <property type="nucleotide sequence ID" value="XM_053734769.1"/>
</dbReference>
<dbReference type="InterPro" id="IPR011009">
    <property type="entry name" value="Kinase-like_dom_sf"/>
</dbReference>
<dbReference type="Gene3D" id="1.10.510.10">
    <property type="entry name" value="Transferase(Phosphotransferase) domain 1"/>
    <property type="match status" value="1"/>
</dbReference>
<evidence type="ECO:0000256" key="3">
    <source>
        <dbReference type="ARBA" id="ARBA00022741"/>
    </source>
</evidence>
<dbReference type="SUPFAM" id="SSF56112">
    <property type="entry name" value="Protein kinase-like (PK-like)"/>
    <property type="match status" value="1"/>
</dbReference>
<dbReference type="Proteomes" id="UP000483820">
    <property type="component" value="Chromosome X"/>
</dbReference>
<dbReference type="CTD" id="78777410"/>
<keyword evidence="2" id="KW-0808">Transferase</keyword>
<accession>A0A6A5FTT2</accession>
<evidence type="ECO:0000256" key="4">
    <source>
        <dbReference type="ARBA" id="ARBA00022777"/>
    </source>
</evidence>
<dbReference type="GO" id="GO:0004674">
    <property type="term" value="F:protein serine/threonine kinase activity"/>
    <property type="evidence" value="ECO:0007669"/>
    <property type="project" value="UniProtKB-KW"/>
</dbReference>
<evidence type="ECO:0000256" key="5">
    <source>
        <dbReference type="ARBA" id="ARBA00022840"/>
    </source>
</evidence>
<dbReference type="EMBL" id="WUAV01000006">
    <property type="protein sequence ID" value="KAF1745896.1"/>
    <property type="molecule type" value="Genomic_DNA"/>
</dbReference>
<evidence type="ECO:0000313" key="8">
    <source>
        <dbReference type="Proteomes" id="UP000483820"/>
    </source>
</evidence>
<dbReference type="PROSITE" id="PS50011">
    <property type="entry name" value="PROTEIN_KINASE_DOM"/>
    <property type="match status" value="1"/>
</dbReference>
<feature type="domain" description="Protein kinase" evidence="6">
    <location>
        <begin position="1"/>
        <end position="244"/>
    </location>
</feature>
<protein>
    <recommendedName>
        <fullName evidence="6">Protein kinase domain-containing protein</fullName>
    </recommendedName>
</protein>
<keyword evidence="5" id="KW-0067">ATP-binding</keyword>
<dbReference type="GO" id="GO:0005524">
    <property type="term" value="F:ATP binding"/>
    <property type="evidence" value="ECO:0007669"/>
    <property type="project" value="UniProtKB-KW"/>
</dbReference>
<dbReference type="AlphaFoldDB" id="A0A6A5FTT2"/>
<keyword evidence="1" id="KW-0723">Serine/threonine-protein kinase</keyword>
<comment type="caution">
    <text evidence="7">The sequence shown here is derived from an EMBL/GenBank/DDBJ whole genome shotgun (WGS) entry which is preliminary data.</text>
</comment>
<evidence type="ECO:0000259" key="6">
    <source>
        <dbReference type="PROSITE" id="PS50011"/>
    </source>
</evidence>
<name>A0A6A5FTT2_CAERE</name>
<dbReference type="Pfam" id="PF00069">
    <property type="entry name" value="Pkinase"/>
    <property type="match status" value="1"/>
</dbReference>
<evidence type="ECO:0000256" key="2">
    <source>
        <dbReference type="ARBA" id="ARBA00022679"/>
    </source>
</evidence>
<evidence type="ECO:0000313" key="7">
    <source>
        <dbReference type="EMBL" id="KAF1745896.1"/>
    </source>
</evidence>
<evidence type="ECO:0000256" key="1">
    <source>
        <dbReference type="ARBA" id="ARBA00022527"/>
    </source>
</evidence>
<dbReference type="KEGG" id="crq:GCK72_022343"/>
<sequence length="250" mass="28092">METNTITSDNLHKQYEKICGLQNQQKPKKGEVAAADQRHIVKELNEPKGGVFGNEYSLNNFQIGKMLGGGTFGYVQLVESVRTGIAQHLGGFGRPTCRREREREILIQAEMQHTNYYFICDYSSDSHNHGIDVPQPETKNDIWRSSVALTACGTEQYKAPEMWAHEKQTPGVDMWSLGCIFEALTNRLPFPQAKTSDMIAAIDSAKSVLSTSFEQHFKRFDTETIVRKAGSRLTASLTASNAFCERNKHL</sequence>
<organism evidence="7 8">
    <name type="scientific">Caenorhabditis remanei</name>
    <name type="common">Caenorhabditis vulgaris</name>
    <dbReference type="NCBI Taxonomy" id="31234"/>
    <lineage>
        <taxon>Eukaryota</taxon>
        <taxon>Metazoa</taxon>
        <taxon>Ecdysozoa</taxon>
        <taxon>Nematoda</taxon>
        <taxon>Chromadorea</taxon>
        <taxon>Rhabditida</taxon>
        <taxon>Rhabditina</taxon>
        <taxon>Rhabditomorpha</taxon>
        <taxon>Rhabditoidea</taxon>
        <taxon>Rhabditidae</taxon>
        <taxon>Peloderinae</taxon>
        <taxon>Caenorhabditis</taxon>
    </lineage>
</organism>
<dbReference type="SMART" id="SM00220">
    <property type="entry name" value="S_TKc"/>
    <property type="match status" value="1"/>
</dbReference>